<protein>
    <submittedName>
        <fullName evidence="1">Uncharacterized protein</fullName>
    </submittedName>
</protein>
<dbReference type="AlphaFoldDB" id="A0A239DD22"/>
<dbReference type="Proteomes" id="UP000198432">
    <property type="component" value="Unassembled WGS sequence"/>
</dbReference>
<gene>
    <name evidence="1" type="ORF">SAMN06296052_104160</name>
</gene>
<keyword evidence="2" id="KW-1185">Reference proteome</keyword>
<reference evidence="2" key="1">
    <citation type="submission" date="2017-06" db="EMBL/GenBank/DDBJ databases">
        <authorList>
            <person name="Varghese N."/>
            <person name="Submissions S."/>
        </authorList>
    </citation>
    <scope>NUCLEOTIDE SEQUENCE [LARGE SCALE GENOMIC DNA]</scope>
    <source>
        <strain evidence="2">NKM1</strain>
    </source>
</reference>
<name>A0A239DD22_9BACT</name>
<evidence type="ECO:0000313" key="2">
    <source>
        <dbReference type="Proteomes" id="UP000198432"/>
    </source>
</evidence>
<sequence>MAIHKKANRLKSILHGASSALNIYGSTKSTGALFNRLERVNRTGGLGRVLDGESLRKDWENVGSDMRGALNKIKRSAEIG</sequence>
<evidence type="ECO:0000313" key="1">
    <source>
        <dbReference type="EMBL" id="SNS29888.1"/>
    </source>
</evidence>
<proteinExistence type="predicted"/>
<organism evidence="1 2">
    <name type="scientific">Pontibacter ummariensis</name>
    <dbReference type="NCBI Taxonomy" id="1610492"/>
    <lineage>
        <taxon>Bacteria</taxon>
        <taxon>Pseudomonadati</taxon>
        <taxon>Bacteroidota</taxon>
        <taxon>Cytophagia</taxon>
        <taxon>Cytophagales</taxon>
        <taxon>Hymenobacteraceae</taxon>
        <taxon>Pontibacter</taxon>
    </lineage>
</organism>
<accession>A0A239DD22</accession>
<dbReference type="EMBL" id="FZOQ01000004">
    <property type="protein sequence ID" value="SNS29888.1"/>
    <property type="molecule type" value="Genomic_DNA"/>
</dbReference>